<sequence>MYKNPISTVMRTSDFVPTYPLISIVIKSLTRIAEVNRFVAASLEIRVVRRYNEYNEDNEDNEQNVYKYNRIKANFYKSSTMKTIHPLANITSHALSTCGERFKFRILRHIL</sequence>
<organism evidence="1 2">
    <name type="scientific">Glossina brevipalpis</name>
    <dbReference type="NCBI Taxonomy" id="37001"/>
    <lineage>
        <taxon>Eukaryota</taxon>
        <taxon>Metazoa</taxon>
        <taxon>Ecdysozoa</taxon>
        <taxon>Arthropoda</taxon>
        <taxon>Hexapoda</taxon>
        <taxon>Insecta</taxon>
        <taxon>Pterygota</taxon>
        <taxon>Neoptera</taxon>
        <taxon>Endopterygota</taxon>
        <taxon>Diptera</taxon>
        <taxon>Brachycera</taxon>
        <taxon>Muscomorpha</taxon>
        <taxon>Hippoboscoidea</taxon>
        <taxon>Glossinidae</taxon>
        <taxon>Glossina</taxon>
    </lineage>
</organism>
<accession>A0A1A9WXL7</accession>
<protein>
    <submittedName>
        <fullName evidence="1">Uncharacterized protein</fullName>
    </submittedName>
</protein>
<dbReference type="AlphaFoldDB" id="A0A1A9WXL7"/>
<name>A0A1A9WXL7_9MUSC</name>
<evidence type="ECO:0000313" key="1">
    <source>
        <dbReference type="EnsemblMetazoa" id="GBRI036193-PA"/>
    </source>
</evidence>
<reference evidence="1" key="2">
    <citation type="submission" date="2020-05" db="UniProtKB">
        <authorList>
            <consortium name="EnsemblMetazoa"/>
        </authorList>
    </citation>
    <scope>IDENTIFICATION</scope>
    <source>
        <strain evidence="1">IAEA</strain>
    </source>
</reference>
<evidence type="ECO:0000313" key="2">
    <source>
        <dbReference type="Proteomes" id="UP000091820"/>
    </source>
</evidence>
<dbReference type="VEuPathDB" id="VectorBase:GBRI036193"/>
<reference evidence="2" key="1">
    <citation type="submission" date="2014-03" db="EMBL/GenBank/DDBJ databases">
        <authorList>
            <person name="Aksoy S."/>
            <person name="Warren W."/>
            <person name="Wilson R.K."/>
        </authorList>
    </citation>
    <scope>NUCLEOTIDE SEQUENCE [LARGE SCALE GENOMIC DNA]</scope>
    <source>
        <strain evidence="2">IAEA</strain>
    </source>
</reference>
<proteinExistence type="predicted"/>
<dbReference type="EnsemblMetazoa" id="GBRI036193-RA">
    <property type="protein sequence ID" value="GBRI036193-PA"/>
    <property type="gene ID" value="GBRI036193"/>
</dbReference>
<dbReference type="Proteomes" id="UP000091820">
    <property type="component" value="Unassembled WGS sequence"/>
</dbReference>
<keyword evidence="2" id="KW-1185">Reference proteome</keyword>